<dbReference type="AlphaFoldDB" id="A0A2T5HMC8"/>
<accession>A0A2T5HMC8</accession>
<evidence type="ECO:0000256" key="2">
    <source>
        <dbReference type="SAM" id="MobiDB-lite"/>
    </source>
</evidence>
<evidence type="ECO:0000256" key="1">
    <source>
        <dbReference type="ARBA" id="ARBA00004328"/>
    </source>
</evidence>
<feature type="domain" description="Phage capsid-like C-terminal" evidence="3">
    <location>
        <begin position="161"/>
        <end position="317"/>
    </location>
</feature>
<dbReference type="Pfam" id="PF05065">
    <property type="entry name" value="Phage_capsid"/>
    <property type="match status" value="1"/>
</dbReference>
<comment type="caution">
    <text evidence="4">The sequence shown here is derived from an EMBL/GenBank/DDBJ whole genome shotgun (WGS) entry which is preliminary data.</text>
</comment>
<proteinExistence type="predicted"/>
<dbReference type="NCBIfam" id="TIGR01554">
    <property type="entry name" value="major_cap_HK97"/>
    <property type="match status" value="1"/>
</dbReference>
<dbReference type="EMBL" id="QAOH01000006">
    <property type="protein sequence ID" value="PTQ72738.1"/>
    <property type="molecule type" value="Genomic_DNA"/>
</dbReference>
<name>A0A2T5HMC8_9RHOB</name>
<dbReference type="RefSeq" id="WP_107816479.1">
    <property type="nucleotide sequence ID" value="NZ_QAOH01000006.1"/>
</dbReference>
<keyword evidence="5" id="KW-1185">Reference proteome</keyword>
<sequence>MLDSVKIARRQSEIRQTLSGIVGKENPSEDETRQMDELDREYRSNETRYRAALIAEDEERREAGAELETRSESEWSDLVDQFELRQIAFALDEGKALDGATKEVVEELRSAGGYQGIPVPYGALETRAGETVSGTDLPNPKVIRPVVDRLFPNSVAARLGVQSIQIAQGEVGFPVATAGAVFGWQTDELSDVGAASAYTTSETSLSPDQTGGAQMVITRKALKQSGAGLEQAIRRDLNAVIGTEIDRVVVNGSGASGEPLGIVPGAATYGITSTAIGAVADWAAFRAEVVAFMEANAIASASAVNLAFTPAIWSDLDEALISGTAVSEWDRLTRHIANPAISNVIPAASAIMSANVQGIAPGYLGLYGGVDLIRDPYTKAGSGALVLTGLVTADFTVPRGLQTRILTGLAAA</sequence>
<evidence type="ECO:0000313" key="5">
    <source>
        <dbReference type="Proteomes" id="UP000244077"/>
    </source>
</evidence>
<evidence type="ECO:0000313" key="4">
    <source>
        <dbReference type="EMBL" id="PTQ72738.1"/>
    </source>
</evidence>
<dbReference type="InterPro" id="IPR024455">
    <property type="entry name" value="Phage_capsid"/>
</dbReference>
<evidence type="ECO:0000259" key="3">
    <source>
        <dbReference type="Pfam" id="PF05065"/>
    </source>
</evidence>
<reference evidence="4 5" key="1">
    <citation type="submission" date="2018-04" db="EMBL/GenBank/DDBJ databases">
        <title>Genomic Encyclopedia of Archaeal and Bacterial Type Strains, Phase II (KMG-II): from individual species to whole genera.</title>
        <authorList>
            <person name="Goeker M."/>
        </authorList>
    </citation>
    <scope>NUCLEOTIDE SEQUENCE [LARGE SCALE GENOMIC DNA]</scope>
    <source>
        <strain evidence="4 5">DSM 100434</strain>
    </source>
</reference>
<organism evidence="4 5">
    <name type="scientific">Celeribacter persicus</name>
    <dbReference type="NCBI Taxonomy" id="1651082"/>
    <lineage>
        <taxon>Bacteria</taxon>
        <taxon>Pseudomonadati</taxon>
        <taxon>Pseudomonadota</taxon>
        <taxon>Alphaproteobacteria</taxon>
        <taxon>Rhodobacterales</taxon>
        <taxon>Roseobacteraceae</taxon>
        <taxon>Celeribacter</taxon>
    </lineage>
</organism>
<dbReference type="Proteomes" id="UP000244077">
    <property type="component" value="Unassembled WGS sequence"/>
</dbReference>
<dbReference type="SUPFAM" id="SSF56563">
    <property type="entry name" value="Major capsid protein gp5"/>
    <property type="match status" value="1"/>
</dbReference>
<dbReference type="InterPro" id="IPR054612">
    <property type="entry name" value="Phage_capsid-like_C"/>
</dbReference>
<comment type="subcellular location">
    <subcellularLocation>
        <location evidence="1">Virion</location>
    </subcellularLocation>
</comment>
<feature type="compositionally biased region" description="Basic and acidic residues" evidence="2">
    <location>
        <begin position="26"/>
        <end position="37"/>
    </location>
</feature>
<gene>
    <name evidence="4" type="ORF">C8N42_106250</name>
</gene>
<dbReference type="OrthoDB" id="7754466at2"/>
<feature type="region of interest" description="Disordered" evidence="2">
    <location>
        <begin position="18"/>
        <end position="37"/>
    </location>
</feature>
<protein>
    <submittedName>
        <fullName evidence="4">HK97 family phage major capsid protein</fullName>
    </submittedName>
</protein>